<dbReference type="InterPro" id="IPR012899">
    <property type="entry name" value="LTXXQ"/>
</dbReference>
<comment type="subcellular location">
    <subcellularLocation>
        <location evidence="1">Periplasm</location>
    </subcellularLocation>
</comment>
<dbReference type="GO" id="GO:0030288">
    <property type="term" value="C:outer membrane-bounded periplasmic space"/>
    <property type="evidence" value="ECO:0007669"/>
    <property type="project" value="TreeGrafter"/>
</dbReference>
<feature type="region of interest" description="Disordered" evidence="5">
    <location>
        <begin position="147"/>
        <end position="178"/>
    </location>
</feature>
<evidence type="ECO:0000256" key="2">
    <source>
        <dbReference type="ARBA" id="ARBA00008441"/>
    </source>
</evidence>
<evidence type="ECO:0000256" key="1">
    <source>
        <dbReference type="ARBA" id="ARBA00004418"/>
    </source>
</evidence>
<dbReference type="GO" id="GO:0051082">
    <property type="term" value="F:unfolded protein binding"/>
    <property type="evidence" value="ECO:0007669"/>
    <property type="project" value="TreeGrafter"/>
</dbReference>
<protein>
    <submittedName>
        <fullName evidence="7">Spy/CpxP family protein refolding chaperone</fullName>
    </submittedName>
</protein>
<dbReference type="PROSITE" id="PS51257">
    <property type="entry name" value="PROKAR_LIPOPROTEIN"/>
    <property type="match status" value="1"/>
</dbReference>
<proteinExistence type="inferred from homology"/>
<evidence type="ECO:0000256" key="5">
    <source>
        <dbReference type="SAM" id="MobiDB-lite"/>
    </source>
</evidence>
<comment type="caution">
    <text evidence="7">The sequence shown here is derived from an EMBL/GenBank/DDBJ whole genome shotgun (WGS) entry which is preliminary data.</text>
</comment>
<feature type="signal peptide" evidence="6">
    <location>
        <begin position="1"/>
        <end position="27"/>
    </location>
</feature>
<dbReference type="PIRSF" id="PIRSF034445">
    <property type="entry name" value="CpxP_Spy"/>
    <property type="match status" value="1"/>
</dbReference>
<evidence type="ECO:0000256" key="4">
    <source>
        <dbReference type="ARBA" id="ARBA00022764"/>
    </source>
</evidence>
<comment type="similarity">
    <text evidence="2">Belongs to the CpxP/Spy family.</text>
</comment>
<dbReference type="InterPro" id="IPR052211">
    <property type="entry name" value="Cpx_auxiliary_protein"/>
</dbReference>
<feature type="compositionally biased region" description="Basic residues" evidence="5">
    <location>
        <begin position="160"/>
        <end position="178"/>
    </location>
</feature>
<evidence type="ECO:0000256" key="6">
    <source>
        <dbReference type="SAM" id="SignalP"/>
    </source>
</evidence>
<dbReference type="AlphaFoldDB" id="A0A839TA34"/>
<accession>A0A839TA34</accession>
<evidence type="ECO:0000313" key="8">
    <source>
        <dbReference type="Proteomes" id="UP000588111"/>
    </source>
</evidence>
<keyword evidence="4" id="KW-0574">Periplasm</keyword>
<organism evidence="7 8">
    <name type="scientific">Psychrobacter luti</name>
    <dbReference type="NCBI Taxonomy" id="198481"/>
    <lineage>
        <taxon>Bacteria</taxon>
        <taxon>Pseudomonadati</taxon>
        <taxon>Pseudomonadota</taxon>
        <taxon>Gammaproteobacteria</taxon>
        <taxon>Moraxellales</taxon>
        <taxon>Moraxellaceae</taxon>
        <taxon>Psychrobacter</taxon>
    </lineage>
</organism>
<evidence type="ECO:0000256" key="3">
    <source>
        <dbReference type="ARBA" id="ARBA00022729"/>
    </source>
</evidence>
<dbReference type="Pfam" id="PF07813">
    <property type="entry name" value="LTXXQ"/>
    <property type="match status" value="1"/>
</dbReference>
<dbReference type="Gene3D" id="1.20.120.1490">
    <property type="match status" value="1"/>
</dbReference>
<sequence>MMKKLLIGSVLAISSVLTVTGCTSVNATTDTTPATTANMQKQHKAGMKDGMRKGGMRGPMAQLDLTATQQAQIKAIMQEKYSGHKNDRTKYQVERAQMQQQMQALTNAKTLDTAAVNRLADQQAAKTKQRFIERVQTEHAISQVLTPEQRQKMAQLKSERKAKGHHGSKQRKMHNQAQ</sequence>
<dbReference type="PANTHER" id="PTHR38102">
    <property type="entry name" value="PERIPLASMIC CHAPERONE SPY"/>
    <property type="match status" value="1"/>
</dbReference>
<dbReference type="EMBL" id="JACHXL010000001">
    <property type="protein sequence ID" value="MBB3105760.1"/>
    <property type="molecule type" value="Genomic_DNA"/>
</dbReference>
<evidence type="ECO:0000313" key="7">
    <source>
        <dbReference type="EMBL" id="MBB3105760.1"/>
    </source>
</evidence>
<dbReference type="Proteomes" id="UP000588111">
    <property type="component" value="Unassembled WGS sequence"/>
</dbReference>
<dbReference type="PANTHER" id="PTHR38102:SF1">
    <property type="entry name" value="PERIPLASMIC CHAPERONE SPY"/>
    <property type="match status" value="1"/>
</dbReference>
<reference evidence="7 8" key="1">
    <citation type="submission" date="2020-08" db="EMBL/GenBank/DDBJ databases">
        <title>Genomic Encyclopedia of Type Strains, Phase III (KMG-III): the genomes of soil and plant-associated and newly described type strains.</title>
        <authorList>
            <person name="Whitman W."/>
        </authorList>
    </citation>
    <scope>NUCLEOTIDE SEQUENCE [LARGE SCALE GENOMIC DNA]</scope>
    <source>
        <strain evidence="7 8">CECT 5885</strain>
    </source>
</reference>
<keyword evidence="8" id="KW-1185">Reference proteome</keyword>
<gene>
    <name evidence="7" type="ORF">FHS24_000251</name>
</gene>
<dbReference type="CDD" id="cd09916">
    <property type="entry name" value="CpxP_like"/>
    <property type="match status" value="1"/>
</dbReference>
<feature type="chain" id="PRO_5032458903" evidence="6">
    <location>
        <begin position="28"/>
        <end position="178"/>
    </location>
</feature>
<keyword evidence="3 6" id="KW-0732">Signal</keyword>
<name>A0A839TA34_9GAMM</name>